<keyword evidence="4" id="KW-1185">Reference proteome</keyword>
<dbReference type="GO" id="GO:0004519">
    <property type="term" value="F:endonuclease activity"/>
    <property type="evidence" value="ECO:0007669"/>
    <property type="project" value="UniProtKB-KW"/>
</dbReference>
<dbReference type="Gene3D" id="3.40.1350.10">
    <property type="match status" value="1"/>
</dbReference>
<dbReference type="HAMAP" id="MF_00048">
    <property type="entry name" value="UPF0102"/>
    <property type="match status" value="1"/>
</dbReference>
<evidence type="ECO:0000313" key="3">
    <source>
        <dbReference type="EMBL" id="SDJ90256.1"/>
    </source>
</evidence>
<evidence type="ECO:0000313" key="4">
    <source>
        <dbReference type="Proteomes" id="UP000199382"/>
    </source>
</evidence>
<dbReference type="InterPro" id="IPR011335">
    <property type="entry name" value="Restrct_endonuc-II-like"/>
</dbReference>
<dbReference type="GO" id="GO:0003676">
    <property type="term" value="F:nucleic acid binding"/>
    <property type="evidence" value="ECO:0007669"/>
    <property type="project" value="InterPro"/>
</dbReference>
<gene>
    <name evidence="3" type="ORF">SAMN04488026_102650</name>
</gene>
<dbReference type="RefSeq" id="WP_093156896.1">
    <property type="nucleotide sequence ID" value="NZ_FNEK01000026.1"/>
</dbReference>
<sequence>MTGARSYHAGLAAEQIVARYYRERGLVLREQRWRGAAGEVDVIFAEGAGLVFVEVKASDNFESAAAHLGPRQMERIYAAAGEYLGQMPLGQATETRFDVALVDGAGRVEILEAAFGL</sequence>
<dbReference type="Pfam" id="PF02021">
    <property type="entry name" value="UPF0102"/>
    <property type="match status" value="1"/>
</dbReference>
<dbReference type="InterPro" id="IPR003509">
    <property type="entry name" value="UPF0102_YraN-like"/>
</dbReference>
<dbReference type="InterPro" id="IPR011856">
    <property type="entry name" value="tRNA_endonuc-like_dom_sf"/>
</dbReference>
<evidence type="ECO:0000256" key="2">
    <source>
        <dbReference type="HAMAP-Rule" id="MF_00048"/>
    </source>
</evidence>
<proteinExistence type="inferred from homology"/>
<keyword evidence="3" id="KW-0378">Hydrolase</keyword>
<dbReference type="AlphaFoldDB" id="A0A1G8XIG7"/>
<name>A0A1G8XIG7_9RHOB</name>
<dbReference type="PANTHER" id="PTHR34039">
    <property type="entry name" value="UPF0102 PROTEIN YRAN"/>
    <property type="match status" value="1"/>
</dbReference>
<organism evidence="3 4">
    <name type="scientific">Aliiruegeria lutimaris</name>
    <dbReference type="NCBI Taxonomy" id="571298"/>
    <lineage>
        <taxon>Bacteria</taxon>
        <taxon>Pseudomonadati</taxon>
        <taxon>Pseudomonadota</taxon>
        <taxon>Alphaproteobacteria</taxon>
        <taxon>Rhodobacterales</taxon>
        <taxon>Roseobacteraceae</taxon>
        <taxon>Aliiruegeria</taxon>
    </lineage>
</organism>
<protein>
    <recommendedName>
        <fullName evidence="2">UPF0102 protein SAMN04488026_102650</fullName>
    </recommendedName>
</protein>
<dbReference type="Proteomes" id="UP000199382">
    <property type="component" value="Unassembled WGS sequence"/>
</dbReference>
<dbReference type="SUPFAM" id="SSF52980">
    <property type="entry name" value="Restriction endonuclease-like"/>
    <property type="match status" value="1"/>
</dbReference>
<comment type="similarity">
    <text evidence="1 2">Belongs to the UPF0102 family.</text>
</comment>
<keyword evidence="3" id="KW-0255">Endonuclease</keyword>
<accession>A0A1G8XIG7</accession>
<reference evidence="3 4" key="1">
    <citation type="submission" date="2016-10" db="EMBL/GenBank/DDBJ databases">
        <authorList>
            <person name="de Groot N.N."/>
        </authorList>
    </citation>
    <scope>NUCLEOTIDE SEQUENCE [LARGE SCALE GENOMIC DNA]</scope>
    <source>
        <strain evidence="3 4">DSM 25294</strain>
    </source>
</reference>
<dbReference type="EMBL" id="FNEK01000026">
    <property type="protein sequence ID" value="SDJ90256.1"/>
    <property type="molecule type" value="Genomic_DNA"/>
</dbReference>
<dbReference type="STRING" id="571298.SAMN04488026_102650"/>
<evidence type="ECO:0000256" key="1">
    <source>
        <dbReference type="ARBA" id="ARBA00006738"/>
    </source>
</evidence>
<dbReference type="OrthoDB" id="9812968at2"/>
<keyword evidence="3" id="KW-0540">Nuclease</keyword>
<dbReference type="PANTHER" id="PTHR34039:SF1">
    <property type="entry name" value="UPF0102 PROTEIN YRAN"/>
    <property type="match status" value="1"/>
</dbReference>